<protein>
    <submittedName>
        <fullName evidence="2">Uncharacterized protein</fullName>
    </submittedName>
</protein>
<feature type="transmembrane region" description="Helical" evidence="1">
    <location>
        <begin position="12"/>
        <end position="30"/>
    </location>
</feature>
<keyword evidence="1" id="KW-1133">Transmembrane helix</keyword>
<keyword evidence="1" id="KW-0472">Membrane</keyword>
<organism evidence="2 3">
    <name type="scientific">Planomicrobium okeanokoites</name>
    <name type="common">Planococcus okeanokoites</name>
    <name type="synonym">Flavobacterium okeanokoites</name>
    <dbReference type="NCBI Taxonomy" id="244"/>
    <lineage>
        <taxon>Bacteria</taxon>
        <taxon>Bacillati</taxon>
        <taxon>Bacillota</taxon>
        <taxon>Bacilli</taxon>
        <taxon>Bacillales</taxon>
        <taxon>Caryophanaceae</taxon>
        <taxon>Planomicrobium</taxon>
    </lineage>
</organism>
<reference evidence="3" key="1">
    <citation type="journal article" date="2019" name="Int. J. Syst. Evol. Microbiol.">
        <title>The Global Catalogue of Microorganisms (GCM) 10K type strain sequencing project: providing services to taxonomists for standard genome sequencing and annotation.</title>
        <authorList>
            <consortium name="The Broad Institute Genomics Platform"/>
            <consortium name="The Broad Institute Genome Sequencing Center for Infectious Disease"/>
            <person name="Wu L."/>
            <person name="Ma J."/>
        </authorList>
    </citation>
    <scope>NUCLEOTIDE SEQUENCE [LARGE SCALE GENOMIC DNA]</scope>
    <source>
        <strain evidence="3">CCM 320</strain>
    </source>
</reference>
<keyword evidence="1" id="KW-0812">Transmembrane</keyword>
<comment type="caution">
    <text evidence="2">The sequence shown here is derived from an EMBL/GenBank/DDBJ whole genome shotgun (WGS) entry which is preliminary data.</text>
</comment>
<feature type="transmembrane region" description="Helical" evidence="1">
    <location>
        <begin position="37"/>
        <end position="58"/>
    </location>
</feature>
<sequence length="106" mass="11836">MPMEQETLGLLVGGFSSVFGIMVLTTLLLWRRSSTNNTAYAAVLAHFLFLSIALYFLLKAITFNVDHPMASEEISLRFGISGIIWSVSMVCLLIGLIKFSKRNEVY</sequence>
<evidence type="ECO:0000256" key="1">
    <source>
        <dbReference type="SAM" id="Phobius"/>
    </source>
</evidence>
<dbReference type="EMBL" id="JBHRUJ010000017">
    <property type="protein sequence ID" value="MFC3212393.1"/>
    <property type="molecule type" value="Genomic_DNA"/>
</dbReference>
<accession>A0ABV7KSE3</accession>
<gene>
    <name evidence="2" type="ORF">ACFOEJ_14990</name>
</gene>
<name>A0ABV7KSE3_PLAOK</name>
<evidence type="ECO:0000313" key="2">
    <source>
        <dbReference type="EMBL" id="MFC3212393.1"/>
    </source>
</evidence>
<dbReference type="Proteomes" id="UP001595625">
    <property type="component" value="Unassembled WGS sequence"/>
</dbReference>
<evidence type="ECO:0000313" key="3">
    <source>
        <dbReference type="Proteomes" id="UP001595625"/>
    </source>
</evidence>
<feature type="transmembrane region" description="Helical" evidence="1">
    <location>
        <begin position="78"/>
        <end position="97"/>
    </location>
</feature>
<dbReference type="RefSeq" id="WP_240633568.1">
    <property type="nucleotide sequence ID" value="NZ_JBHRUJ010000017.1"/>
</dbReference>
<proteinExistence type="predicted"/>
<keyword evidence="3" id="KW-1185">Reference proteome</keyword>